<keyword evidence="4" id="KW-1185">Reference proteome</keyword>
<sequence>MDQPIFKVEIITRPGKFEALKEALNELGVMGMTVTNVMGCGVQKGQPANYRGVPYTPSLLPKIKVETVISEVPVEAVIDVAKKVLRTGEIGDGKIFVYPVSNVIRIRNGDEGVTALDNQP</sequence>
<evidence type="ECO:0000256" key="2">
    <source>
        <dbReference type="RuleBase" id="RU003936"/>
    </source>
</evidence>
<reference evidence="3" key="1">
    <citation type="submission" date="2017-05" db="EMBL/GenBank/DDBJ databases">
        <authorList>
            <person name="Varghese N."/>
            <person name="Submissions S."/>
        </authorList>
    </citation>
    <scope>NUCLEOTIDE SEQUENCE</scope>
    <source>
        <strain evidence="3">Su22</strain>
    </source>
</reference>
<name>A0AA46AIN7_9CLOT</name>
<dbReference type="InterPro" id="IPR017918">
    <property type="entry name" value="N-reg_PII_CS"/>
</dbReference>
<gene>
    <name evidence="3" type="ORF">SAMN06296020_104190</name>
</gene>
<evidence type="ECO:0000256" key="1">
    <source>
        <dbReference type="PIRSR" id="PIRSR602187-50"/>
    </source>
</evidence>
<dbReference type="EMBL" id="FXUF01000004">
    <property type="protein sequence ID" value="SMP52171.1"/>
    <property type="molecule type" value="Genomic_DNA"/>
</dbReference>
<comment type="similarity">
    <text evidence="2">Belongs to the P(II) protein family.</text>
</comment>
<dbReference type="InterPro" id="IPR015867">
    <property type="entry name" value="N-reg_PII/ATP_PRibTrfase_C"/>
</dbReference>
<dbReference type="PANTHER" id="PTHR30115">
    <property type="entry name" value="NITROGEN REGULATORY PROTEIN P-II"/>
    <property type="match status" value="1"/>
</dbReference>
<dbReference type="PRINTS" id="PR00340">
    <property type="entry name" value="PIIGLNB"/>
</dbReference>
<dbReference type="GO" id="GO:0005524">
    <property type="term" value="F:ATP binding"/>
    <property type="evidence" value="ECO:0007669"/>
    <property type="project" value="TreeGrafter"/>
</dbReference>
<dbReference type="InterPro" id="IPR002187">
    <property type="entry name" value="N-reg_PII"/>
</dbReference>
<dbReference type="InterPro" id="IPR011322">
    <property type="entry name" value="N-reg_PII-like_a/b"/>
</dbReference>
<dbReference type="AlphaFoldDB" id="A0AA46AIN7"/>
<keyword evidence="1" id="KW-0597">Phosphoprotein</keyword>
<dbReference type="SMART" id="SM00938">
    <property type="entry name" value="P-II"/>
    <property type="match status" value="1"/>
</dbReference>
<evidence type="ECO:0000313" key="3">
    <source>
        <dbReference type="EMBL" id="SMP52171.1"/>
    </source>
</evidence>
<proteinExistence type="inferred from homology"/>
<dbReference type="Gene3D" id="3.30.70.120">
    <property type="match status" value="1"/>
</dbReference>
<dbReference type="SUPFAM" id="SSF54913">
    <property type="entry name" value="GlnB-like"/>
    <property type="match status" value="1"/>
</dbReference>
<dbReference type="PANTHER" id="PTHR30115:SF11">
    <property type="entry name" value="NITROGEN REGULATORY PROTEIN P-II HOMOLOG"/>
    <property type="match status" value="1"/>
</dbReference>
<feature type="modified residue" description="O-UMP-tyrosine" evidence="1">
    <location>
        <position position="55"/>
    </location>
</feature>
<dbReference type="Proteomes" id="UP001158066">
    <property type="component" value="Unassembled WGS sequence"/>
</dbReference>
<dbReference type="RefSeq" id="WP_283408855.1">
    <property type="nucleotide sequence ID" value="NZ_FXUF01000004.1"/>
</dbReference>
<comment type="caution">
    <text evidence="3">The sequence shown here is derived from an EMBL/GenBank/DDBJ whole genome shotgun (WGS) entry which is preliminary data.</text>
</comment>
<organism evidence="3 4">
    <name type="scientific">Anoxynatronum buryatiense</name>
    <dbReference type="NCBI Taxonomy" id="489973"/>
    <lineage>
        <taxon>Bacteria</taxon>
        <taxon>Bacillati</taxon>
        <taxon>Bacillota</taxon>
        <taxon>Clostridia</taxon>
        <taxon>Eubacteriales</taxon>
        <taxon>Clostridiaceae</taxon>
        <taxon>Anoxynatronum</taxon>
    </lineage>
</organism>
<dbReference type="PROSITE" id="PS00638">
    <property type="entry name" value="PII_GLNB_CTER"/>
    <property type="match status" value="1"/>
</dbReference>
<dbReference type="GO" id="GO:0005829">
    <property type="term" value="C:cytosol"/>
    <property type="evidence" value="ECO:0007669"/>
    <property type="project" value="TreeGrafter"/>
</dbReference>
<accession>A0AA46AIN7</accession>
<dbReference type="PROSITE" id="PS51343">
    <property type="entry name" value="PII_GLNB_DOM"/>
    <property type="match status" value="1"/>
</dbReference>
<protein>
    <submittedName>
        <fullName evidence="3">Nitrogen regulatory protein P-II family</fullName>
    </submittedName>
</protein>
<dbReference type="Pfam" id="PF00543">
    <property type="entry name" value="P-II"/>
    <property type="match status" value="1"/>
</dbReference>
<dbReference type="GO" id="GO:0030234">
    <property type="term" value="F:enzyme regulator activity"/>
    <property type="evidence" value="ECO:0007669"/>
    <property type="project" value="InterPro"/>
</dbReference>
<dbReference type="GO" id="GO:0006808">
    <property type="term" value="P:regulation of nitrogen utilization"/>
    <property type="evidence" value="ECO:0007669"/>
    <property type="project" value="InterPro"/>
</dbReference>
<evidence type="ECO:0000313" key="4">
    <source>
        <dbReference type="Proteomes" id="UP001158066"/>
    </source>
</evidence>